<sequence>ITACLDCELAVVILQENIDQGGSYDTFVDEGIGICKNMTDYIDIYCEGYVPLLA</sequence>
<proteinExistence type="predicted"/>
<protein>
    <submittedName>
        <fullName evidence="1">Uncharacterized protein</fullName>
    </submittedName>
</protein>
<dbReference type="InterPro" id="IPR011001">
    <property type="entry name" value="Saposin-like"/>
</dbReference>
<feature type="non-terminal residue" evidence="1">
    <location>
        <position position="1"/>
    </location>
</feature>
<organism evidence="1 2">
    <name type="scientific">Halocaridina rubra</name>
    <name type="common">Hawaiian red shrimp</name>
    <dbReference type="NCBI Taxonomy" id="373956"/>
    <lineage>
        <taxon>Eukaryota</taxon>
        <taxon>Metazoa</taxon>
        <taxon>Ecdysozoa</taxon>
        <taxon>Arthropoda</taxon>
        <taxon>Crustacea</taxon>
        <taxon>Multicrustacea</taxon>
        <taxon>Malacostraca</taxon>
        <taxon>Eumalacostraca</taxon>
        <taxon>Eucarida</taxon>
        <taxon>Decapoda</taxon>
        <taxon>Pleocyemata</taxon>
        <taxon>Caridea</taxon>
        <taxon>Atyoidea</taxon>
        <taxon>Atyidae</taxon>
        <taxon>Halocaridina</taxon>
    </lineage>
</organism>
<dbReference type="EMBL" id="JAXCGZ010020878">
    <property type="protein sequence ID" value="KAK7063320.1"/>
    <property type="molecule type" value="Genomic_DNA"/>
</dbReference>
<feature type="non-terminal residue" evidence="1">
    <location>
        <position position="54"/>
    </location>
</feature>
<reference evidence="1 2" key="1">
    <citation type="submission" date="2023-11" db="EMBL/GenBank/DDBJ databases">
        <title>Halocaridina rubra genome assembly.</title>
        <authorList>
            <person name="Smith C."/>
        </authorList>
    </citation>
    <scope>NUCLEOTIDE SEQUENCE [LARGE SCALE GENOMIC DNA]</scope>
    <source>
        <strain evidence="1">EP-1</strain>
        <tissue evidence="1">Whole</tissue>
    </source>
</reference>
<gene>
    <name evidence="1" type="ORF">SK128_007540</name>
</gene>
<dbReference type="SUPFAM" id="SSF47862">
    <property type="entry name" value="Saposin"/>
    <property type="match status" value="1"/>
</dbReference>
<name>A0AAN8WN73_HALRR</name>
<dbReference type="AlphaFoldDB" id="A0AAN8WN73"/>
<evidence type="ECO:0000313" key="2">
    <source>
        <dbReference type="Proteomes" id="UP001381693"/>
    </source>
</evidence>
<accession>A0AAN8WN73</accession>
<evidence type="ECO:0000313" key="1">
    <source>
        <dbReference type="EMBL" id="KAK7063320.1"/>
    </source>
</evidence>
<dbReference type="Proteomes" id="UP001381693">
    <property type="component" value="Unassembled WGS sequence"/>
</dbReference>
<keyword evidence="2" id="KW-1185">Reference proteome</keyword>
<comment type="caution">
    <text evidence="1">The sequence shown here is derived from an EMBL/GenBank/DDBJ whole genome shotgun (WGS) entry which is preliminary data.</text>
</comment>